<dbReference type="GO" id="GO:0097546">
    <property type="term" value="C:ciliary base"/>
    <property type="evidence" value="ECO:0007669"/>
    <property type="project" value="TreeGrafter"/>
</dbReference>
<dbReference type="KEGG" id="ehx:EMIHUDRAFT_236253"/>
<dbReference type="GO" id="GO:0005856">
    <property type="term" value="C:cytoskeleton"/>
    <property type="evidence" value="ECO:0007669"/>
    <property type="project" value="UniProtKB-SubCell"/>
</dbReference>
<keyword evidence="4" id="KW-0206">Cytoskeleton</keyword>
<dbReference type="OMA" id="GWHASEH"/>
<dbReference type="InterPro" id="IPR029214">
    <property type="entry name" value="CFAP144"/>
</dbReference>
<dbReference type="Pfam" id="PF14886">
    <property type="entry name" value="FAM183"/>
    <property type="match status" value="1"/>
</dbReference>
<evidence type="ECO:0000256" key="4">
    <source>
        <dbReference type="ARBA" id="ARBA00023212"/>
    </source>
</evidence>
<comment type="subcellular location">
    <subcellularLocation>
        <location evidence="1">Cell projection</location>
        <location evidence="1">Cilium</location>
    </subcellularLocation>
    <subcellularLocation>
        <location evidence="2">Cytoplasm</location>
        <location evidence="2">Cytoskeleton</location>
    </subcellularLocation>
</comment>
<dbReference type="GeneID" id="17272493"/>
<dbReference type="Proteomes" id="UP000013827">
    <property type="component" value="Unassembled WGS sequence"/>
</dbReference>
<evidence type="ECO:0000256" key="3">
    <source>
        <dbReference type="ARBA" id="ARBA00022490"/>
    </source>
</evidence>
<dbReference type="AlphaFoldDB" id="A0A0D3JTW3"/>
<keyword evidence="5" id="KW-0966">Cell projection</keyword>
<sequence>MLASKRPPHQMPTFSPRQVGKNEIWTEHVRKEMAIAASGCKKKYTSNPFPSLEMNNGLGTRSYLHTEKVGHNFRLNHDMEGEEEDAVNCGKVPRSKYAAPQSSAQEVGWYIEPLVPPNPRFNHKLVLGDATKFAENYSLKSAGENACIGSWLRESRDPVVSLRLLWCLSGEHMFHGKSGKYLRF</sequence>
<dbReference type="RefSeq" id="XP_005779377.1">
    <property type="nucleotide sequence ID" value="XM_005779320.1"/>
</dbReference>
<dbReference type="HOGENOM" id="CLU_1470796_0_0_1"/>
<comment type="similarity">
    <text evidence="6">Belongs to the CFAP144 family.</text>
</comment>
<keyword evidence="3" id="KW-0963">Cytoplasm</keyword>
<evidence type="ECO:0000256" key="2">
    <source>
        <dbReference type="ARBA" id="ARBA00004245"/>
    </source>
</evidence>
<dbReference type="PaxDb" id="2903-EOD26948"/>
<evidence type="ECO:0000313" key="7">
    <source>
        <dbReference type="EnsemblProtists" id="EOD26948"/>
    </source>
</evidence>
<evidence type="ECO:0000256" key="6">
    <source>
        <dbReference type="ARBA" id="ARBA00034777"/>
    </source>
</evidence>
<reference evidence="7" key="2">
    <citation type="submission" date="2024-10" db="UniProtKB">
        <authorList>
            <consortium name="EnsemblProtists"/>
        </authorList>
    </citation>
    <scope>IDENTIFICATION</scope>
</reference>
<proteinExistence type="inferred from homology"/>
<evidence type="ECO:0000313" key="8">
    <source>
        <dbReference type="Proteomes" id="UP000013827"/>
    </source>
</evidence>
<keyword evidence="8" id="KW-1185">Reference proteome</keyword>
<evidence type="ECO:0000256" key="5">
    <source>
        <dbReference type="ARBA" id="ARBA00023273"/>
    </source>
</evidence>
<dbReference type="PANTHER" id="PTHR33865:SF3">
    <property type="entry name" value="PROTEIN FAM183B"/>
    <property type="match status" value="1"/>
</dbReference>
<reference evidence="8" key="1">
    <citation type="journal article" date="2013" name="Nature">
        <title>Pan genome of the phytoplankton Emiliania underpins its global distribution.</title>
        <authorList>
            <person name="Read B.A."/>
            <person name="Kegel J."/>
            <person name="Klute M.J."/>
            <person name="Kuo A."/>
            <person name="Lefebvre S.C."/>
            <person name="Maumus F."/>
            <person name="Mayer C."/>
            <person name="Miller J."/>
            <person name="Monier A."/>
            <person name="Salamov A."/>
            <person name="Young J."/>
            <person name="Aguilar M."/>
            <person name="Claverie J.M."/>
            <person name="Frickenhaus S."/>
            <person name="Gonzalez K."/>
            <person name="Herman E.K."/>
            <person name="Lin Y.C."/>
            <person name="Napier J."/>
            <person name="Ogata H."/>
            <person name="Sarno A.F."/>
            <person name="Shmutz J."/>
            <person name="Schroeder D."/>
            <person name="de Vargas C."/>
            <person name="Verret F."/>
            <person name="von Dassow P."/>
            <person name="Valentin K."/>
            <person name="Van de Peer Y."/>
            <person name="Wheeler G."/>
            <person name="Dacks J.B."/>
            <person name="Delwiche C.F."/>
            <person name="Dyhrman S.T."/>
            <person name="Glockner G."/>
            <person name="John U."/>
            <person name="Richards T."/>
            <person name="Worden A.Z."/>
            <person name="Zhang X."/>
            <person name="Grigoriev I.V."/>
            <person name="Allen A.E."/>
            <person name="Bidle K."/>
            <person name="Borodovsky M."/>
            <person name="Bowler C."/>
            <person name="Brownlee C."/>
            <person name="Cock J.M."/>
            <person name="Elias M."/>
            <person name="Gladyshev V.N."/>
            <person name="Groth M."/>
            <person name="Guda C."/>
            <person name="Hadaegh A."/>
            <person name="Iglesias-Rodriguez M.D."/>
            <person name="Jenkins J."/>
            <person name="Jones B.M."/>
            <person name="Lawson T."/>
            <person name="Leese F."/>
            <person name="Lindquist E."/>
            <person name="Lobanov A."/>
            <person name="Lomsadze A."/>
            <person name="Malik S.B."/>
            <person name="Marsh M.E."/>
            <person name="Mackinder L."/>
            <person name="Mock T."/>
            <person name="Mueller-Roeber B."/>
            <person name="Pagarete A."/>
            <person name="Parker M."/>
            <person name="Probert I."/>
            <person name="Quesneville H."/>
            <person name="Raines C."/>
            <person name="Rensing S.A."/>
            <person name="Riano-Pachon D.M."/>
            <person name="Richier S."/>
            <person name="Rokitta S."/>
            <person name="Shiraiwa Y."/>
            <person name="Soanes D.M."/>
            <person name="van der Giezen M."/>
            <person name="Wahlund T.M."/>
            <person name="Williams B."/>
            <person name="Wilson W."/>
            <person name="Wolfe G."/>
            <person name="Wurch L.L."/>
        </authorList>
    </citation>
    <scope>NUCLEOTIDE SEQUENCE</scope>
</reference>
<accession>A0A0D3JTW3</accession>
<name>A0A0D3JTW3_EMIH1</name>
<dbReference type="EnsemblProtists" id="EOD26948">
    <property type="protein sequence ID" value="EOD26948"/>
    <property type="gene ID" value="EMIHUDRAFT_236253"/>
</dbReference>
<protein>
    <submittedName>
        <fullName evidence="7">Uncharacterized protein</fullName>
    </submittedName>
</protein>
<dbReference type="PANTHER" id="PTHR33865">
    <property type="entry name" value="PROTEIN FAM183B"/>
    <property type="match status" value="1"/>
</dbReference>
<evidence type="ECO:0000256" key="1">
    <source>
        <dbReference type="ARBA" id="ARBA00004138"/>
    </source>
</evidence>
<organism evidence="7 8">
    <name type="scientific">Emiliania huxleyi (strain CCMP1516)</name>
    <dbReference type="NCBI Taxonomy" id="280463"/>
    <lineage>
        <taxon>Eukaryota</taxon>
        <taxon>Haptista</taxon>
        <taxon>Haptophyta</taxon>
        <taxon>Prymnesiophyceae</taxon>
        <taxon>Isochrysidales</taxon>
        <taxon>Noelaerhabdaceae</taxon>
        <taxon>Emiliania</taxon>
    </lineage>
</organism>